<organism evidence="3">
    <name type="scientific">Gongylonema pulchrum</name>
    <dbReference type="NCBI Taxonomy" id="637853"/>
    <lineage>
        <taxon>Eukaryota</taxon>
        <taxon>Metazoa</taxon>
        <taxon>Ecdysozoa</taxon>
        <taxon>Nematoda</taxon>
        <taxon>Chromadorea</taxon>
        <taxon>Rhabditida</taxon>
        <taxon>Spirurina</taxon>
        <taxon>Spiruromorpha</taxon>
        <taxon>Spiruroidea</taxon>
        <taxon>Gongylonematidae</taxon>
        <taxon>Gongylonema</taxon>
    </lineage>
</organism>
<evidence type="ECO:0000313" key="2">
    <source>
        <dbReference type="Proteomes" id="UP000271098"/>
    </source>
</evidence>
<reference evidence="3" key="1">
    <citation type="submission" date="2016-06" db="UniProtKB">
        <authorList>
            <consortium name="WormBaseParasite"/>
        </authorList>
    </citation>
    <scope>IDENTIFICATION</scope>
</reference>
<name>A0A183DFZ7_9BILA</name>
<gene>
    <name evidence="1" type="ORF">GPUH_LOCUS7638</name>
</gene>
<evidence type="ECO:0000313" key="1">
    <source>
        <dbReference type="EMBL" id="VDK59073.1"/>
    </source>
</evidence>
<proteinExistence type="predicted"/>
<keyword evidence="2" id="KW-1185">Reference proteome</keyword>
<dbReference type="EMBL" id="UYRT01020222">
    <property type="protein sequence ID" value="VDK59073.1"/>
    <property type="molecule type" value="Genomic_DNA"/>
</dbReference>
<evidence type="ECO:0000313" key="3">
    <source>
        <dbReference type="WBParaSite" id="GPUH_0000764701-mRNA-1"/>
    </source>
</evidence>
<dbReference type="AlphaFoldDB" id="A0A183DFZ7"/>
<dbReference type="WBParaSite" id="GPUH_0000764701-mRNA-1">
    <property type="protein sequence ID" value="GPUH_0000764701-mRNA-1"/>
    <property type="gene ID" value="GPUH_0000764701"/>
</dbReference>
<sequence>MGELESQQVFSVFLLCKGYYNTGQLMPFHPDAFPRH</sequence>
<reference evidence="1 2" key="2">
    <citation type="submission" date="2018-11" db="EMBL/GenBank/DDBJ databases">
        <authorList>
            <consortium name="Pathogen Informatics"/>
        </authorList>
    </citation>
    <scope>NUCLEOTIDE SEQUENCE [LARGE SCALE GENOMIC DNA]</scope>
</reference>
<accession>A0A183DFZ7</accession>
<dbReference type="Proteomes" id="UP000271098">
    <property type="component" value="Unassembled WGS sequence"/>
</dbReference>
<protein>
    <submittedName>
        <fullName evidence="3">2OG-FeII_Oxy_4 domain-containing protein</fullName>
    </submittedName>
</protein>